<evidence type="ECO:0000256" key="6">
    <source>
        <dbReference type="ARBA" id="ARBA00023049"/>
    </source>
</evidence>
<evidence type="ECO:0000313" key="13">
    <source>
        <dbReference type="Proteomes" id="UP000076858"/>
    </source>
</evidence>
<dbReference type="InterPro" id="IPR045090">
    <property type="entry name" value="Pept_M3A_M3B"/>
</dbReference>
<evidence type="ECO:0000256" key="5">
    <source>
        <dbReference type="ARBA" id="ARBA00022833"/>
    </source>
</evidence>
<dbReference type="InterPro" id="IPR024079">
    <property type="entry name" value="MetalloPept_cat_dom_sf"/>
</dbReference>
<dbReference type="InterPro" id="IPR034005">
    <property type="entry name" value="M3A_DCP"/>
</dbReference>
<dbReference type="PANTHER" id="PTHR11804">
    <property type="entry name" value="PROTEASE M3 THIMET OLIGOPEPTIDASE-RELATED"/>
    <property type="match status" value="1"/>
</dbReference>
<organism evidence="12 13">
    <name type="scientific">Daphnia magna</name>
    <dbReference type="NCBI Taxonomy" id="35525"/>
    <lineage>
        <taxon>Eukaryota</taxon>
        <taxon>Metazoa</taxon>
        <taxon>Ecdysozoa</taxon>
        <taxon>Arthropoda</taxon>
        <taxon>Crustacea</taxon>
        <taxon>Branchiopoda</taxon>
        <taxon>Diplostraca</taxon>
        <taxon>Cladocera</taxon>
        <taxon>Anomopoda</taxon>
        <taxon>Daphniidae</taxon>
        <taxon>Daphnia</taxon>
    </lineage>
</organism>
<dbReference type="InterPro" id="IPR045666">
    <property type="entry name" value="OpdA_N"/>
</dbReference>
<dbReference type="EC" id="3.4.24.70" evidence="8"/>
<keyword evidence="13" id="KW-1185">Reference proteome</keyword>
<protein>
    <recommendedName>
        <fullName evidence="8">oligopeptidase A</fullName>
        <ecNumber evidence="8">3.4.24.70</ecNumber>
    </recommendedName>
</protein>
<keyword evidence="6 9" id="KW-0482">Metalloprotease</keyword>
<accession>A0A164UMB7</accession>
<dbReference type="InterPro" id="IPR024077">
    <property type="entry name" value="Neurolysin/TOP_dom2"/>
</dbReference>
<dbReference type="Proteomes" id="UP000076858">
    <property type="component" value="Unassembled WGS sequence"/>
</dbReference>
<evidence type="ECO:0000313" key="12">
    <source>
        <dbReference type="EMBL" id="KZS11491.1"/>
    </source>
</evidence>
<comment type="similarity">
    <text evidence="1 9">Belongs to the peptidase M3 family.</text>
</comment>
<feature type="domain" description="Peptidase M3A/M3B catalytic" evidence="10">
    <location>
        <begin position="263"/>
        <end position="718"/>
    </location>
</feature>
<comment type="cofactor">
    <cofactor evidence="9">
        <name>Zn(2+)</name>
        <dbReference type="ChEBI" id="CHEBI:29105"/>
    </cofactor>
    <text evidence="9">Binds 1 zinc ion.</text>
</comment>
<dbReference type="FunFam" id="3.40.390.10:FF:000059">
    <property type="entry name" value="Oligopeptidase, putative"/>
    <property type="match status" value="1"/>
</dbReference>
<dbReference type="CDD" id="cd06456">
    <property type="entry name" value="M3A_DCP"/>
    <property type="match status" value="1"/>
</dbReference>
<dbReference type="GO" id="GO:0046872">
    <property type="term" value="F:metal ion binding"/>
    <property type="evidence" value="ECO:0007669"/>
    <property type="project" value="UniProtKB-UniRule"/>
</dbReference>
<evidence type="ECO:0000256" key="1">
    <source>
        <dbReference type="ARBA" id="ARBA00006040"/>
    </source>
</evidence>
<evidence type="ECO:0000256" key="2">
    <source>
        <dbReference type="ARBA" id="ARBA00022670"/>
    </source>
</evidence>
<comment type="caution">
    <text evidence="12">The sequence shown here is derived from an EMBL/GenBank/DDBJ whole genome shotgun (WGS) entry which is preliminary data.</text>
</comment>
<dbReference type="OrthoDB" id="534666at2759"/>
<dbReference type="GO" id="GO:0006508">
    <property type="term" value="P:proteolysis"/>
    <property type="evidence" value="ECO:0007669"/>
    <property type="project" value="UniProtKB-KW"/>
</dbReference>
<keyword evidence="4 9" id="KW-0378">Hydrolase</keyword>
<evidence type="ECO:0000256" key="4">
    <source>
        <dbReference type="ARBA" id="ARBA00022801"/>
    </source>
</evidence>
<dbReference type="AlphaFoldDB" id="A0A164UMB7"/>
<evidence type="ECO:0000259" key="11">
    <source>
        <dbReference type="Pfam" id="PF19310"/>
    </source>
</evidence>
<dbReference type="Gene3D" id="1.10.1370.10">
    <property type="entry name" value="Neurolysin, domain 3"/>
    <property type="match status" value="1"/>
</dbReference>
<sequence length="723" mass="82672">MAAILKSSNFKLLTRNSVIRYSYRTAYYVLLPEIPPDTPETNPVLRTGELLDYTPISAEKCLNAVAKLSLEQESGIWKLENQLTEPGSCVTFESIMDPLERLSAPLDAAWGVARTLYVTDSERMPSEIYKQIHKRARKSRSLKFQSKPIYEACKGLMNENQKLDQKQKRLLNKYILEGRLNGSELNESGLKYYIEVSRKLEEHKSKFQQKVEKATSRFSHVLTDPNSVRDFPSELLRATALDSSAPSRGPWKITLQPHIYSTFMEYCSDPLLRWNVWQANRARGSSSGDSALTTSLDLEEIRFQRRDQVKLLGYPSFAAMSMETKMAGSVGNVNKMIELLLEKAFPAQEKELATLENFARERGFEGSLNMWDVPYWRRKQVSSLCQHEEGDIREYFPLPRVFTGLLALIEEIFNIHFELINQHKNGTTAWHEDVSLYAVRHSDGKLIGHFYFDPFSRIGRKLLSREAASWMISTRSRSDMMNHTPVASVVMNFTPNLHGIPSLLSFQQVQTLLAKIGHALQHMLTESPYSEVAGLTNLEWDAVQISAQFFQLWSSDWTTMSKISGHFESGQPLARETLNQLNQAAVHMSGHDLCQQLYLSALDMELYSTKDFWLDVVKRLWPKFQRFPLEKTDAHPCNFTDIVSQDMAAAYYSHTWSKMVAADIYSAFQEVGMEDRSALRTVGERFRKIVLANGGTVPPSETFRQFRGRDPSPDALLNYAKLK</sequence>
<evidence type="ECO:0000256" key="9">
    <source>
        <dbReference type="RuleBase" id="RU003435"/>
    </source>
</evidence>
<dbReference type="STRING" id="35525.A0A164UMB7"/>
<gene>
    <name evidence="12" type="ORF">APZ42_024254</name>
</gene>
<dbReference type="GO" id="GO:0004222">
    <property type="term" value="F:metalloendopeptidase activity"/>
    <property type="evidence" value="ECO:0007669"/>
    <property type="project" value="UniProtKB-EC"/>
</dbReference>
<comment type="catalytic activity">
    <reaction evidence="7">
        <text>Hydrolysis of oligopeptides, with broad specificity. Gly or Ala commonly occur as P1 or P1' residues, but more distant residues are also important, as is shown by the fact that Z-Gly-Pro-Gly-|-Gly-Pro-Ala is cleaved, but not Z-(Gly)(5).</text>
        <dbReference type="EC" id="3.4.24.70"/>
    </reaction>
</comment>
<keyword evidence="2 9" id="KW-0645">Protease</keyword>
<keyword evidence="5 9" id="KW-0862">Zinc</keyword>
<dbReference type="InterPro" id="IPR001567">
    <property type="entry name" value="Pept_M3A_M3B_dom"/>
</dbReference>
<keyword evidence="3 9" id="KW-0479">Metal-binding</keyword>
<dbReference type="Gene3D" id="3.40.390.10">
    <property type="entry name" value="Collagenase (Catalytic Domain)"/>
    <property type="match status" value="1"/>
</dbReference>
<evidence type="ECO:0000256" key="8">
    <source>
        <dbReference type="ARBA" id="ARBA00026100"/>
    </source>
</evidence>
<dbReference type="PANTHER" id="PTHR11804:SF83">
    <property type="entry name" value="LD37516P"/>
    <property type="match status" value="1"/>
</dbReference>
<reference evidence="12 13" key="1">
    <citation type="submission" date="2016-03" db="EMBL/GenBank/DDBJ databases">
        <title>EvidentialGene: Evidence-directed Construction of Genes on Genomes.</title>
        <authorList>
            <person name="Gilbert D.G."/>
            <person name="Choi J.-H."/>
            <person name="Mockaitis K."/>
            <person name="Colbourne J."/>
            <person name="Pfrender M."/>
        </authorList>
    </citation>
    <scope>NUCLEOTIDE SEQUENCE [LARGE SCALE GENOMIC DNA]</scope>
    <source>
        <strain evidence="12 13">Xinb3</strain>
        <tissue evidence="12">Complete organism</tissue>
    </source>
</reference>
<dbReference type="EMBL" id="LRGB01001581">
    <property type="protein sequence ID" value="KZS11491.1"/>
    <property type="molecule type" value="Genomic_DNA"/>
</dbReference>
<name>A0A164UMB7_9CRUS</name>
<dbReference type="Pfam" id="PF01432">
    <property type="entry name" value="Peptidase_M3"/>
    <property type="match status" value="1"/>
</dbReference>
<proteinExistence type="inferred from homology"/>
<evidence type="ECO:0000256" key="7">
    <source>
        <dbReference type="ARBA" id="ARBA00024603"/>
    </source>
</evidence>
<feature type="domain" description="Oligopeptidase A N-terminal" evidence="11">
    <location>
        <begin position="71"/>
        <end position="187"/>
    </location>
</feature>
<evidence type="ECO:0000259" key="10">
    <source>
        <dbReference type="Pfam" id="PF01432"/>
    </source>
</evidence>
<dbReference type="SUPFAM" id="SSF55486">
    <property type="entry name" value="Metalloproteases ('zincins'), catalytic domain"/>
    <property type="match status" value="1"/>
</dbReference>
<evidence type="ECO:0000256" key="3">
    <source>
        <dbReference type="ARBA" id="ARBA00022723"/>
    </source>
</evidence>
<dbReference type="Pfam" id="PF19310">
    <property type="entry name" value="TOP_N"/>
    <property type="match status" value="1"/>
</dbReference>